<keyword evidence="2 5" id="KW-0812">Transmembrane</keyword>
<evidence type="ECO:0000256" key="3">
    <source>
        <dbReference type="ARBA" id="ARBA00022989"/>
    </source>
</evidence>
<dbReference type="EMBL" id="JAHCVI010000005">
    <property type="protein sequence ID" value="KAG7285196.1"/>
    <property type="molecule type" value="Genomic_DNA"/>
</dbReference>
<dbReference type="InterPro" id="IPR030185">
    <property type="entry name" value="Mae1"/>
</dbReference>
<feature type="transmembrane region" description="Helical" evidence="5">
    <location>
        <begin position="41"/>
        <end position="67"/>
    </location>
</feature>
<keyword evidence="7" id="KW-1185">Reference proteome</keyword>
<comment type="caution">
    <text evidence="6">The sequence shown here is derived from an EMBL/GenBank/DDBJ whole genome shotgun (WGS) entry which is preliminary data.</text>
</comment>
<feature type="transmembrane region" description="Helical" evidence="5">
    <location>
        <begin position="168"/>
        <end position="188"/>
    </location>
</feature>
<reference evidence="6" key="1">
    <citation type="submission" date="2023-02" db="EMBL/GenBank/DDBJ databases">
        <authorList>
            <person name="Palmer J.M."/>
        </authorList>
    </citation>
    <scope>NUCLEOTIDE SEQUENCE</scope>
    <source>
        <strain evidence="6">FW57</strain>
    </source>
</reference>
<dbReference type="PANTHER" id="PTHR31162:SF3">
    <property type="entry name" value="TRANSPORTER_MALIC ACID TRANSPORT PROTEIN, PUTATIVE-RELATED"/>
    <property type="match status" value="1"/>
</dbReference>
<evidence type="ECO:0000313" key="7">
    <source>
        <dbReference type="Proteomes" id="UP001197093"/>
    </source>
</evidence>
<dbReference type="InterPro" id="IPR038665">
    <property type="entry name" value="Voltage-dep_anion_channel_sf"/>
</dbReference>
<evidence type="ECO:0000256" key="2">
    <source>
        <dbReference type="ARBA" id="ARBA00022692"/>
    </source>
</evidence>
<dbReference type="Gene3D" id="1.50.10.150">
    <property type="entry name" value="Voltage-dependent anion channel"/>
    <property type="match status" value="1"/>
</dbReference>
<evidence type="ECO:0000256" key="4">
    <source>
        <dbReference type="ARBA" id="ARBA00023136"/>
    </source>
</evidence>
<sequence length="200" mass="21897">MTPVWVFPAYPLLLTAPFGANLISAANRAGGLGAIHTVPVALASVTVQGTGFLISFMVCAAFLYRLMTQKLPRDHQRPGVFISIGPSGFTCAGSCACWPMAGLWLWGLSIWFFLVSVGSLWKYLRPASKGKLRFQMTWFSFVFPNTALRVVEQVTATEALATALGSNGLEIFGCVLAACLVLVWILVFTKMLQCLWRREL</sequence>
<dbReference type="PANTHER" id="PTHR31162">
    <property type="entry name" value="MALIC ACID TRANSPORT PROTEIN-RELATED"/>
    <property type="match status" value="1"/>
</dbReference>
<dbReference type="Pfam" id="PF03595">
    <property type="entry name" value="SLAC1"/>
    <property type="match status" value="1"/>
</dbReference>
<evidence type="ECO:0008006" key="8">
    <source>
        <dbReference type="Google" id="ProtNLM"/>
    </source>
</evidence>
<evidence type="ECO:0000256" key="5">
    <source>
        <dbReference type="SAM" id="Phobius"/>
    </source>
</evidence>
<dbReference type="GO" id="GO:0015140">
    <property type="term" value="F:malate transmembrane transporter activity"/>
    <property type="evidence" value="ECO:0007669"/>
    <property type="project" value="InterPro"/>
</dbReference>
<gene>
    <name evidence="6" type="ORF">NEMBOFW57_009817</name>
</gene>
<dbReference type="InterPro" id="IPR004695">
    <property type="entry name" value="SLAC1/Mae1/Ssu1/TehA"/>
</dbReference>
<dbReference type="AlphaFoldDB" id="A0AAD4HVS1"/>
<evidence type="ECO:0000313" key="6">
    <source>
        <dbReference type="EMBL" id="KAG7285196.1"/>
    </source>
</evidence>
<dbReference type="Proteomes" id="UP001197093">
    <property type="component" value="Unassembled WGS sequence"/>
</dbReference>
<organism evidence="6 7">
    <name type="scientific">Staphylotrichum longicolle</name>
    <dbReference type="NCBI Taxonomy" id="669026"/>
    <lineage>
        <taxon>Eukaryota</taxon>
        <taxon>Fungi</taxon>
        <taxon>Dikarya</taxon>
        <taxon>Ascomycota</taxon>
        <taxon>Pezizomycotina</taxon>
        <taxon>Sordariomycetes</taxon>
        <taxon>Sordariomycetidae</taxon>
        <taxon>Sordariales</taxon>
        <taxon>Chaetomiaceae</taxon>
        <taxon>Staphylotrichum</taxon>
    </lineage>
</organism>
<keyword evidence="4 5" id="KW-0472">Membrane</keyword>
<feature type="transmembrane region" description="Helical" evidence="5">
    <location>
        <begin position="107"/>
        <end position="124"/>
    </location>
</feature>
<comment type="subcellular location">
    <subcellularLocation>
        <location evidence="1">Membrane</location>
        <topology evidence="1">Multi-pass membrane protein</topology>
    </subcellularLocation>
</comment>
<protein>
    <recommendedName>
        <fullName evidence="8">C4-dicarboxylate transporter/malic acid transport protein</fullName>
    </recommendedName>
</protein>
<name>A0AAD4HVS1_9PEZI</name>
<keyword evidence="3 5" id="KW-1133">Transmembrane helix</keyword>
<dbReference type="GO" id="GO:0016020">
    <property type="term" value="C:membrane"/>
    <property type="evidence" value="ECO:0007669"/>
    <property type="project" value="UniProtKB-SubCell"/>
</dbReference>
<accession>A0AAD4HVS1</accession>
<proteinExistence type="predicted"/>
<evidence type="ECO:0000256" key="1">
    <source>
        <dbReference type="ARBA" id="ARBA00004141"/>
    </source>
</evidence>